<gene>
    <name evidence="17" type="primary">uppP</name>
    <name evidence="18" type="ORF">QUW28_06240</name>
</gene>
<dbReference type="HAMAP" id="MF_01006">
    <property type="entry name" value="Undec_diphosphatase"/>
    <property type="match status" value="1"/>
</dbReference>
<evidence type="ECO:0000256" key="6">
    <source>
        <dbReference type="ARBA" id="ARBA00022692"/>
    </source>
</evidence>
<evidence type="ECO:0000313" key="19">
    <source>
        <dbReference type="Proteomes" id="UP001529421"/>
    </source>
</evidence>
<keyword evidence="9 17" id="KW-0573">Peptidoglycan synthesis</keyword>
<protein>
    <recommendedName>
        <fullName evidence="4 17">Undecaprenyl-diphosphatase</fullName>
        <ecNumber evidence="3 17">3.6.1.27</ecNumber>
    </recommendedName>
    <alternativeName>
        <fullName evidence="15 17">Bacitracin resistance protein</fullName>
    </alternativeName>
    <alternativeName>
        <fullName evidence="14 17">Undecaprenyl pyrophosphate phosphatase</fullName>
    </alternativeName>
</protein>
<proteinExistence type="inferred from homology"/>
<reference evidence="19" key="1">
    <citation type="submission" date="2023-06" db="EMBL/GenBank/DDBJ databases">
        <title>Identification and characterization of horizontal gene transfer across gut microbiota members of farm animals based on homology search.</title>
        <authorList>
            <person name="Zeman M."/>
            <person name="Kubasova T."/>
            <person name="Jahodarova E."/>
            <person name="Nykrynova M."/>
            <person name="Rychlik I."/>
        </authorList>
    </citation>
    <scope>NUCLEOTIDE SEQUENCE [LARGE SCALE GENOMIC DNA]</scope>
    <source>
        <strain evidence="19">154_Feed</strain>
    </source>
</reference>
<keyword evidence="19" id="KW-1185">Reference proteome</keyword>
<evidence type="ECO:0000256" key="8">
    <source>
        <dbReference type="ARBA" id="ARBA00022960"/>
    </source>
</evidence>
<evidence type="ECO:0000256" key="2">
    <source>
        <dbReference type="ARBA" id="ARBA00010621"/>
    </source>
</evidence>
<comment type="miscellaneous">
    <text evidence="17">Bacitracin is thought to be involved in the inhibition of peptidoglycan synthesis by sequestering undecaprenyl diphosphate, thereby reducing the pool of lipid carrier available.</text>
</comment>
<dbReference type="EMBL" id="JAUDDZ010000007">
    <property type="protein sequence ID" value="MDM8275096.1"/>
    <property type="molecule type" value="Genomic_DNA"/>
</dbReference>
<keyword evidence="11 17" id="KW-0472">Membrane</keyword>
<evidence type="ECO:0000256" key="17">
    <source>
        <dbReference type="HAMAP-Rule" id="MF_01006"/>
    </source>
</evidence>
<keyword evidence="6 17" id="KW-0812">Transmembrane</keyword>
<keyword evidence="5 17" id="KW-1003">Cell membrane</keyword>
<dbReference type="PANTHER" id="PTHR30622">
    <property type="entry name" value="UNDECAPRENYL-DIPHOSPHATASE"/>
    <property type="match status" value="1"/>
</dbReference>
<evidence type="ECO:0000313" key="18">
    <source>
        <dbReference type="EMBL" id="MDM8275096.1"/>
    </source>
</evidence>
<evidence type="ECO:0000256" key="10">
    <source>
        <dbReference type="ARBA" id="ARBA00022989"/>
    </source>
</evidence>
<keyword evidence="12 17" id="KW-0046">Antibiotic resistance</keyword>
<comment type="catalytic activity">
    <reaction evidence="16 17">
        <text>di-trans,octa-cis-undecaprenyl diphosphate + H2O = di-trans,octa-cis-undecaprenyl phosphate + phosphate + H(+)</text>
        <dbReference type="Rhea" id="RHEA:28094"/>
        <dbReference type="ChEBI" id="CHEBI:15377"/>
        <dbReference type="ChEBI" id="CHEBI:15378"/>
        <dbReference type="ChEBI" id="CHEBI:43474"/>
        <dbReference type="ChEBI" id="CHEBI:58405"/>
        <dbReference type="ChEBI" id="CHEBI:60392"/>
        <dbReference type="EC" id="3.6.1.27"/>
    </reaction>
</comment>
<comment type="subcellular location">
    <subcellularLocation>
        <location evidence="1 17">Cell membrane</location>
        <topology evidence="1 17">Multi-pass membrane protein</topology>
    </subcellularLocation>
</comment>
<evidence type="ECO:0000256" key="14">
    <source>
        <dbReference type="ARBA" id="ARBA00032707"/>
    </source>
</evidence>
<dbReference type="EC" id="3.6.1.27" evidence="3 17"/>
<feature type="transmembrane region" description="Helical" evidence="17">
    <location>
        <begin position="111"/>
        <end position="133"/>
    </location>
</feature>
<evidence type="ECO:0000256" key="13">
    <source>
        <dbReference type="ARBA" id="ARBA00023316"/>
    </source>
</evidence>
<evidence type="ECO:0000256" key="4">
    <source>
        <dbReference type="ARBA" id="ARBA00021581"/>
    </source>
</evidence>
<evidence type="ECO:0000256" key="7">
    <source>
        <dbReference type="ARBA" id="ARBA00022801"/>
    </source>
</evidence>
<dbReference type="InterPro" id="IPR003824">
    <property type="entry name" value="UppP"/>
</dbReference>
<reference evidence="18 19" key="2">
    <citation type="submission" date="2023-06" db="EMBL/GenBank/DDBJ databases">
        <authorList>
            <person name="Zeman M."/>
            <person name="Kubasova T."/>
            <person name="Jahodarova E."/>
            <person name="Nykrynova M."/>
            <person name="Rychlik I."/>
        </authorList>
    </citation>
    <scope>NUCLEOTIDE SEQUENCE [LARGE SCALE GENOMIC DNA]</scope>
    <source>
        <strain evidence="18 19">154_Feed</strain>
    </source>
</reference>
<keyword evidence="10 17" id="KW-1133">Transmembrane helix</keyword>
<comment type="function">
    <text evidence="17">Catalyzes the dephosphorylation of undecaprenyl diphosphate (UPP). Confers resistance to bacitracin.</text>
</comment>
<organism evidence="18 19">
    <name type="scientific">Enorma phocaeensis</name>
    <dbReference type="NCBI Taxonomy" id="1871019"/>
    <lineage>
        <taxon>Bacteria</taxon>
        <taxon>Bacillati</taxon>
        <taxon>Actinomycetota</taxon>
        <taxon>Coriobacteriia</taxon>
        <taxon>Coriobacteriales</taxon>
        <taxon>Coriobacteriaceae</taxon>
        <taxon>Enorma</taxon>
    </lineage>
</organism>
<feature type="transmembrane region" description="Helical" evidence="17">
    <location>
        <begin position="295"/>
        <end position="318"/>
    </location>
</feature>
<accession>A0ABT7V9B7</accession>
<dbReference type="Proteomes" id="UP001529421">
    <property type="component" value="Unassembled WGS sequence"/>
</dbReference>
<sequence length="323" mass="34746">MDIIELLKSAFLGLVEGITEWLPISSTGHMILVNEFMQLNVSEEFWNMFQVVIQLGAILAVCVLFFHKLNPFSPSKGKEGRRNTWKLWGKVVLGCIPAAAIGIPLDDFMEQHFYNAPVVAAALIVYGIAFIVIERWRARKLAARVASEGVVPGSRPAGAHFAKPASAVEPTPDGDFGAITTLEDLPWKVAFGIGVFQVLSLIPGTSRSGSTIIGGLLLGTTRSVAAEFTFFLAIPVMFGASALRLLKYVLIDGGTFGTNEIAIMAVGCLVAFIVSLVAIKWLMGFVKRHTFSAFGVYRIVLGVAVLAFFLVITPALGISTNVA</sequence>
<dbReference type="RefSeq" id="WP_289545207.1">
    <property type="nucleotide sequence ID" value="NZ_JAUDDZ010000007.1"/>
</dbReference>
<name>A0ABT7V9B7_9ACTN</name>
<feature type="transmembrane region" description="Helical" evidence="17">
    <location>
        <begin position="228"/>
        <end position="249"/>
    </location>
</feature>
<feature type="transmembrane region" description="Helical" evidence="17">
    <location>
        <begin position="87"/>
        <end position="105"/>
    </location>
</feature>
<evidence type="ECO:0000256" key="9">
    <source>
        <dbReference type="ARBA" id="ARBA00022984"/>
    </source>
</evidence>
<evidence type="ECO:0000256" key="5">
    <source>
        <dbReference type="ARBA" id="ARBA00022475"/>
    </source>
</evidence>
<comment type="similarity">
    <text evidence="2 17">Belongs to the UppP family.</text>
</comment>
<evidence type="ECO:0000256" key="15">
    <source>
        <dbReference type="ARBA" id="ARBA00032932"/>
    </source>
</evidence>
<feature type="transmembrane region" description="Helical" evidence="17">
    <location>
        <begin position="45"/>
        <end position="66"/>
    </location>
</feature>
<evidence type="ECO:0000256" key="1">
    <source>
        <dbReference type="ARBA" id="ARBA00004651"/>
    </source>
</evidence>
<dbReference type="Pfam" id="PF02673">
    <property type="entry name" value="BacA"/>
    <property type="match status" value="1"/>
</dbReference>
<dbReference type="PANTHER" id="PTHR30622:SF3">
    <property type="entry name" value="UNDECAPRENYL-DIPHOSPHATASE"/>
    <property type="match status" value="1"/>
</dbReference>
<evidence type="ECO:0000256" key="3">
    <source>
        <dbReference type="ARBA" id="ARBA00012374"/>
    </source>
</evidence>
<feature type="transmembrane region" description="Helical" evidence="17">
    <location>
        <begin position="261"/>
        <end position="283"/>
    </location>
</feature>
<keyword evidence="7 17" id="KW-0378">Hydrolase</keyword>
<keyword evidence="8 17" id="KW-0133">Cell shape</keyword>
<dbReference type="GO" id="GO:0050380">
    <property type="term" value="F:undecaprenyl-diphosphatase activity"/>
    <property type="evidence" value="ECO:0007669"/>
    <property type="project" value="UniProtKB-EC"/>
</dbReference>
<evidence type="ECO:0000256" key="16">
    <source>
        <dbReference type="ARBA" id="ARBA00047594"/>
    </source>
</evidence>
<comment type="caution">
    <text evidence="18">The sequence shown here is derived from an EMBL/GenBank/DDBJ whole genome shotgun (WGS) entry which is preliminary data.</text>
</comment>
<evidence type="ECO:0000256" key="11">
    <source>
        <dbReference type="ARBA" id="ARBA00023136"/>
    </source>
</evidence>
<evidence type="ECO:0000256" key="12">
    <source>
        <dbReference type="ARBA" id="ARBA00023251"/>
    </source>
</evidence>
<keyword evidence="13 17" id="KW-0961">Cell wall biogenesis/degradation</keyword>
<dbReference type="NCBIfam" id="NF001389">
    <property type="entry name" value="PRK00281.1-2"/>
    <property type="match status" value="1"/>
</dbReference>